<protein>
    <recommendedName>
        <fullName evidence="4">Saccharopine dehydrogenase NADP binding domain-containing protein</fullName>
    </recommendedName>
</protein>
<gene>
    <name evidence="2" type="ORF">FGK63_02755</name>
</gene>
<name>A0ABY2X3N4_9RHOB</name>
<organism evidence="2 3">
    <name type="scientific">Ruegeria sediminis</name>
    <dbReference type="NCBI Taxonomy" id="2583820"/>
    <lineage>
        <taxon>Bacteria</taxon>
        <taxon>Pseudomonadati</taxon>
        <taxon>Pseudomonadota</taxon>
        <taxon>Alphaproteobacteria</taxon>
        <taxon>Rhodobacterales</taxon>
        <taxon>Roseobacteraceae</taxon>
        <taxon>Ruegeria</taxon>
    </lineage>
</organism>
<dbReference type="Proteomes" id="UP001193035">
    <property type="component" value="Unassembled WGS sequence"/>
</dbReference>
<evidence type="ECO:0008006" key="4">
    <source>
        <dbReference type="Google" id="ProtNLM"/>
    </source>
</evidence>
<dbReference type="Gene3D" id="3.40.50.720">
    <property type="entry name" value="NAD(P)-binding Rossmann-like Domain"/>
    <property type="match status" value="1"/>
</dbReference>
<comment type="caution">
    <text evidence="2">The sequence shown here is derived from an EMBL/GenBank/DDBJ whole genome shotgun (WGS) entry which is preliminary data.</text>
</comment>
<evidence type="ECO:0000313" key="2">
    <source>
        <dbReference type="EMBL" id="TMV10001.1"/>
    </source>
</evidence>
<sequence length="375" mass="39690">MSRPMATDKTRVWILGGTGTVGRQVALLLPRKRVGEVITVSRRAQEQGALTGWPRHVQLDLTRPDATLPLHRGDRVINLTERTSPALVYETIRRGAVFIDSSASPDYVRSLRRAADEAAGPGYLVDCAGVAPGLTNMMARRVADGHPKTRRLEIAVELGLGKHAGLAATEWFLSAIDTPYDATVDGVVQSLRPGQLRGLFPFRSGFPDRAALSFPFVEQSVLAGELPGPRTTVLSYLALDPPWATTAAERLLRWSGYGVLSRNASRIARGLLYMPAFGPASTGVVVRGFDGGGRKTGELRFATGGQSAATAAVIAATAMAAPALSVTSSTTLTAADVLKLDEAVAVIRAVQPEARLDGEPGGETEFGKQGKEVAG</sequence>
<feature type="compositionally biased region" description="Basic and acidic residues" evidence="1">
    <location>
        <begin position="365"/>
        <end position="375"/>
    </location>
</feature>
<feature type="region of interest" description="Disordered" evidence="1">
    <location>
        <begin position="355"/>
        <end position="375"/>
    </location>
</feature>
<dbReference type="InterPro" id="IPR036291">
    <property type="entry name" value="NAD(P)-bd_dom_sf"/>
</dbReference>
<proteinExistence type="predicted"/>
<dbReference type="SUPFAM" id="SSF51735">
    <property type="entry name" value="NAD(P)-binding Rossmann-fold domains"/>
    <property type="match status" value="1"/>
</dbReference>
<dbReference type="EMBL" id="VCPD01000001">
    <property type="protein sequence ID" value="TMV10001.1"/>
    <property type="molecule type" value="Genomic_DNA"/>
</dbReference>
<accession>A0ABY2X3N4</accession>
<keyword evidence="3" id="KW-1185">Reference proteome</keyword>
<dbReference type="RefSeq" id="WP_138840060.1">
    <property type="nucleotide sequence ID" value="NZ_VCPD01000001.1"/>
</dbReference>
<evidence type="ECO:0000256" key="1">
    <source>
        <dbReference type="SAM" id="MobiDB-lite"/>
    </source>
</evidence>
<evidence type="ECO:0000313" key="3">
    <source>
        <dbReference type="Proteomes" id="UP001193035"/>
    </source>
</evidence>
<reference evidence="2 3" key="1">
    <citation type="submission" date="2019-05" db="EMBL/GenBank/DDBJ databases">
        <title>Ruegeria sp. nov., isolated from tidal flat.</title>
        <authorList>
            <person name="Kim W."/>
        </authorList>
    </citation>
    <scope>NUCLEOTIDE SEQUENCE [LARGE SCALE GENOMIC DNA]</scope>
    <source>
        <strain evidence="2 3">CAU 1488</strain>
    </source>
</reference>